<dbReference type="InterPro" id="IPR011663">
    <property type="entry name" value="UTRA"/>
</dbReference>
<dbReference type="GO" id="GO:0003677">
    <property type="term" value="F:DNA binding"/>
    <property type="evidence" value="ECO:0007669"/>
    <property type="project" value="UniProtKB-KW"/>
</dbReference>
<dbReference type="PANTHER" id="PTHR44846:SF1">
    <property type="entry name" value="MANNOSYL-D-GLYCERATE TRANSPORT_METABOLISM SYSTEM REPRESSOR MNGR-RELATED"/>
    <property type="match status" value="1"/>
</dbReference>
<dbReference type="InterPro" id="IPR000524">
    <property type="entry name" value="Tscrpt_reg_HTH_GntR"/>
</dbReference>
<evidence type="ECO:0000259" key="4">
    <source>
        <dbReference type="PROSITE" id="PS50949"/>
    </source>
</evidence>
<keyword evidence="2" id="KW-0238">DNA-binding</keyword>
<dbReference type="OrthoDB" id="9815017at2"/>
<dbReference type="PANTHER" id="PTHR44846">
    <property type="entry name" value="MANNOSYL-D-GLYCERATE TRANSPORT/METABOLISM SYSTEM REPRESSOR MNGR-RELATED"/>
    <property type="match status" value="1"/>
</dbReference>
<dbReference type="Pfam" id="PF00392">
    <property type="entry name" value="GntR"/>
    <property type="match status" value="1"/>
</dbReference>
<organism evidence="5 6">
    <name type="scientific">Mucilaginibacter limnophilus</name>
    <dbReference type="NCBI Taxonomy" id="1932778"/>
    <lineage>
        <taxon>Bacteria</taxon>
        <taxon>Pseudomonadati</taxon>
        <taxon>Bacteroidota</taxon>
        <taxon>Sphingobacteriia</taxon>
        <taxon>Sphingobacteriales</taxon>
        <taxon>Sphingobacteriaceae</taxon>
        <taxon>Mucilaginibacter</taxon>
    </lineage>
</organism>
<proteinExistence type="predicted"/>
<dbReference type="InterPro" id="IPR036388">
    <property type="entry name" value="WH-like_DNA-bd_sf"/>
</dbReference>
<sequence length="238" mass="27277">MRNGTEQPLYKKLIADLKQLIDKGTYKKGDLLPSENDLCKTYNTTRPTVRQALSDLLNAGYITRQQGKGSIVAEPKKGLGILSVSGFTAGVGGKNLKTELLDKPQKRDWDADFFYDLSDEELKAGSIYFSRLRYINDLPVLFEETFIANVGLPRFTARNLENRSLFKTLLENYQVEVKEGEQKIWAIGADEKIGKLLNLQQGTPIVHMKRKLITNKRNLNIYSWLYSNTEEYYLHENF</sequence>
<keyword evidence="3" id="KW-0804">Transcription</keyword>
<dbReference type="PROSITE" id="PS50949">
    <property type="entry name" value="HTH_GNTR"/>
    <property type="match status" value="1"/>
</dbReference>
<dbReference type="EMBL" id="SACK01000002">
    <property type="protein sequence ID" value="RVU02053.1"/>
    <property type="molecule type" value="Genomic_DNA"/>
</dbReference>
<keyword evidence="6" id="KW-1185">Reference proteome</keyword>
<dbReference type="AlphaFoldDB" id="A0A437MWM3"/>
<name>A0A437MWM3_9SPHI</name>
<feature type="domain" description="HTH gntR-type" evidence="4">
    <location>
        <begin position="7"/>
        <end position="75"/>
    </location>
</feature>
<evidence type="ECO:0000256" key="2">
    <source>
        <dbReference type="ARBA" id="ARBA00023125"/>
    </source>
</evidence>
<dbReference type="SUPFAM" id="SSF46785">
    <property type="entry name" value="Winged helix' DNA-binding domain"/>
    <property type="match status" value="1"/>
</dbReference>
<comment type="caution">
    <text evidence="5">The sequence shown here is derived from an EMBL/GenBank/DDBJ whole genome shotgun (WGS) entry which is preliminary data.</text>
</comment>
<dbReference type="InterPro" id="IPR036390">
    <property type="entry name" value="WH_DNA-bd_sf"/>
</dbReference>
<dbReference type="GO" id="GO:0003700">
    <property type="term" value="F:DNA-binding transcription factor activity"/>
    <property type="evidence" value="ECO:0007669"/>
    <property type="project" value="InterPro"/>
</dbReference>
<gene>
    <name evidence="5" type="ORF">EOD41_08875</name>
</gene>
<dbReference type="SMART" id="SM00345">
    <property type="entry name" value="HTH_GNTR"/>
    <property type="match status" value="1"/>
</dbReference>
<dbReference type="Pfam" id="PF07702">
    <property type="entry name" value="UTRA"/>
    <property type="match status" value="1"/>
</dbReference>
<dbReference type="GO" id="GO:0045892">
    <property type="term" value="P:negative regulation of DNA-templated transcription"/>
    <property type="evidence" value="ECO:0007669"/>
    <property type="project" value="TreeGrafter"/>
</dbReference>
<reference evidence="5 6" key="1">
    <citation type="submission" date="2019-01" db="EMBL/GenBank/DDBJ databases">
        <authorList>
            <person name="Chen W.-M."/>
        </authorList>
    </citation>
    <scope>NUCLEOTIDE SEQUENCE [LARGE SCALE GENOMIC DNA]</scope>
    <source>
        <strain evidence="5 6">YBJ-36</strain>
    </source>
</reference>
<keyword evidence="1" id="KW-0805">Transcription regulation</keyword>
<dbReference type="Gene3D" id="1.10.10.10">
    <property type="entry name" value="Winged helix-like DNA-binding domain superfamily/Winged helix DNA-binding domain"/>
    <property type="match status" value="1"/>
</dbReference>
<evidence type="ECO:0000313" key="6">
    <source>
        <dbReference type="Proteomes" id="UP000282759"/>
    </source>
</evidence>
<dbReference type="RefSeq" id="WP_127704418.1">
    <property type="nucleotide sequence ID" value="NZ_SACK01000002.1"/>
</dbReference>
<dbReference type="CDD" id="cd07377">
    <property type="entry name" value="WHTH_GntR"/>
    <property type="match status" value="1"/>
</dbReference>
<dbReference type="InterPro" id="IPR028978">
    <property type="entry name" value="Chorismate_lyase_/UTRA_dom_sf"/>
</dbReference>
<dbReference type="Proteomes" id="UP000282759">
    <property type="component" value="Unassembled WGS sequence"/>
</dbReference>
<dbReference type="Gene3D" id="3.40.1410.10">
    <property type="entry name" value="Chorismate lyase-like"/>
    <property type="match status" value="1"/>
</dbReference>
<protein>
    <submittedName>
        <fullName evidence="5">GntR family transcriptional regulator</fullName>
    </submittedName>
</protein>
<dbReference type="SMART" id="SM00866">
    <property type="entry name" value="UTRA"/>
    <property type="match status" value="1"/>
</dbReference>
<dbReference type="SUPFAM" id="SSF64288">
    <property type="entry name" value="Chorismate lyase-like"/>
    <property type="match status" value="1"/>
</dbReference>
<evidence type="ECO:0000256" key="3">
    <source>
        <dbReference type="ARBA" id="ARBA00023163"/>
    </source>
</evidence>
<evidence type="ECO:0000256" key="1">
    <source>
        <dbReference type="ARBA" id="ARBA00023015"/>
    </source>
</evidence>
<dbReference type="InterPro" id="IPR050679">
    <property type="entry name" value="Bact_HTH_transcr_reg"/>
</dbReference>
<accession>A0A437MWM3</accession>
<evidence type="ECO:0000313" key="5">
    <source>
        <dbReference type="EMBL" id="RVU02053.1"/>
    </source>
</evidence>
<dbReference type="PRINTS" id="PR00035">
    <property type="entry name" value="HTHGNTR"/>
</dbReference>